<feature type="compositionally biased region" description="Basic and acidic residues" evidence="1">
    <location>
        <begin position="25"/>
        <end position="42"/>
    </location>
</feature>
<sequence length="183" mass="20654">MKVYKKVTLLILLFSVFIGYTQSEDKKEKKEETAETKPKENSSEEVVTKTIRIKGANGEEKVITEQQIITKKSELKLNPDEEDEDTNRTAVYSPQTVSVKNAGKTSSEKLYSSIPNGSGYIFTIIDENGEKMLKARPLSNGYYLVNFAKDNNCLGHFDDTKNLILETYDSKSDSIISTSYKLK</sequence>
<accession>A0ABN1IS55</accession>
<proteinExistence type="predicted"/>
<dbReference type="EMBL" id="BAAAGE010000002">
    <property type="protein sequence ID" value="GAA0720141.1"/>
    <property type="molecule type" value="Genomic_DNA"/>
</dbReference>
<dbReference type="RefSeq" id="WP_343912183.1">
    <property type="nucleotide sequence ID" value="NZ_BAAAGE010000002.1"/>
</dbReference>
<dbReference type="Proteomes" id="UP001501758">
    <property type="component" value="Unassembled WGS sequence"/>
</dbReference>
<keyword evidence="3" id="KW-1185">Reference proteome</keyword>
<protein>
    <submittedName>
        <fullName evidence="2">Uncharacterized protein</fullName>
    </submittedName>
</protein>
<gene>
    <name evidence="2" type="ORF">GCM10009430_20010</name>
</gene>
<reference evidence="2 3" key="1">
    <citation type="journal article" date="2019" name="Int. J. Syst. Evol. Microbiol.">
        <title>The Global Catalogue of Microorganisms (GCM) 10K type strain sequencing project: providing services to taxonomists for standard genome sequencing and annotation.</title>
        <authorList>
            <consortium name="The Broad Institute Genomics Platform"/>
            <consortium name="The Broad Institute Genome Sequencing Center for Infectious Disease"/>
            <person name="Wu L."/>
            <person name="Ma J."/>
        </authorList>
    </citation>
    <scope>NUCLEOTIDE SEQUENCE [LARGE SCALE GENOMIC DNA]</scope>
    <source>
        <strain evidence="2 3">JCM 15974</strain>
    </source>
</reference>
<evidence type="ECO:0000256" key="1">
    <source>
        <dbReference type="SAM" id="MobiDB-lite"/>
    </source>
</evidence>
<comment type="caution">
    <text evidence="2">The sequence shown here is derived from an EMBL/GenBank/DDBJ whole genome shotgun (WGS) entry which is preliminary data.</text>
</comment>
<evidence type="ECO:0000313" key="2">
    <source>
        <dbReference type="EMBL" id="GAA0720141.1"/>
    </source>
</evidence>
<evidence type="ECO:0000313" key="3">
    <source>
        <dbReference type="Proteomes" id="UP001501758"/>
    </source>
</evidence>
<name>A0ABN1IS55_9FLAO</name>
<feature type="region of interest" description="Disordered" evidence="1">
    <location>
        <begin position="25"/>
        <end position="46"/>
    </location>
</feature>
<organism evidence="2 3">
    <name type="scientific">Aquimarina litoralis</name>
    <dbReference type="NCBI Taxonomy" id="584605"/>
    <lineage>
        <taxon>Bacteria</taxon>
        <taxon>Pseudomonadati</taxon>
        <taxon>Bacteroidota</taxon>
        <taxon>Flavobacteriia</taxon>
        <taxon>Flavobacteriales</taxon>
        <taxon>Flavobacteriaceae</taxon>
        <taxon>Aquimarina</taxon>
    </lineage>
</organism>